<evidence type="ECO:0000256" key="4">
    <source>
        <dbReference type="ARBA" id="ARBA00022833"/>
    </source>
</evidence>
<feature type="domain" description="BED-type" evidence="10">
    <location>
        <begin position="22"/>
        <end position="80"/>
    </location>
</feature>
<dbReference type="SMART" id="SM00614">
    <property type="entry name" value="ZnF_BED"/>
    <property type="match status" value="1"/>
</dbReference>
<keyword evidence="2" id="KW-0479">Metal-binding</keyword>
<dbReference type="EMBL" id="GBXI01008297">
    <property type="protein sequence ID" value="JAD05995.1"/>
    <property type="molecule type" value="Transcribed_RNA"/>
</dbReference>
<dbReference type="InterPro" id="IPR036236">
    <property type="entry name" value="Znf_C2H2_sf"/>
</dbReference>
<dbReference type="PANTHER" id="PTHR46481">
    <property type="entry name" value="ZINC FINGER BED DOMAIN-CONTAINING PROTEIN 4"/>
    <property type="match status" value="1"/>
</dbReference>
<protein>
    <submittedName>
        <fullName evidence="12">Zinc finger BED domain-containing protein 1</fullName>
    </submittedName>
</protein>
<evidence type="ECO:0000256" key="3">
    <source>
        <dbReference type="ARBA" id="ARBA00022771"/>
    </source>
</evidence>
<keyword evidence="4" id="KW-0862">Zinc</keyword>
<keyword evidence="3 9" id="KW-0863">Zinc-finger</keyword>
<evidence type="ECO:0000256" key="2">
    <source>
        <dbReference type="ARBA" id="ARBA00022723"/>
    </source>
</evidence>
<dbReference type="GO" id="GO:0003677">
    <property type="term" value="F:DNA binding"/>
    <property type="evidence" value="ECO:0007669"/>
    <property type="project" value="UniProtKB-KW"/>
</dbReference>
<dbReference type="Pfam" id="PF02892">
    <property type="entry name" value="zf-BED"/>
    <property type="match status" value="1"/>
</dbReference>
<evidence type="ECO:0000256" key="7">
    <source>
        <dbReference type="ARBA" id="ARBA00023163"/>
    </source>
</evidence>
<dbReference type="PROSITE" id="PS50808">
    <property type="entry name" value="ZF_BED"/>
    <property type="match status" value="1"/>
</dbReference>
<comment type="subcellular location">
    <subcellularLocation>
        <location evidence="1">Nucleus</location>
    </subcellularLocation>
</comment>
<dbReference type="GO" id="GO:0008270">
    <property type="term" value="F:zinc ion binding"/>
    <property type="evidence" value="ECO:0007669"/>
    <property type="project" value="UniProtKB-KW"/>
</dbReference>
<organism evidence="12">
    <name type="scientific">Zeugodacus cucurbitae</name>
    <name type="common">Melon fruit fly</name>
    <name type="synonym">Bactrocera cucurbitae</name>
    <dbReference type="NCBI Taxonomy" id="28588"/>
    <lineage>
        <taxon>Eukaryota</taxon>
        <taxon>Metazoa</taxon>
        <taxon>Ecdysozoa</taxon>
        <taxon>Arthropoda</taxon>
        <taxon>Hexapoda</taxon>
        <taxon>Insecta</taxon>
        <taxon>Pterygota</taxon>
        <taxon>Neoptera</taxon>
        <taxon>Endopterygota</taxon>
        <taxon>Diptera</taxon>
        <taxon>Brachycera</taxon>
        <taxon>Muscomorpha</taxon>
        <taxon>Tephritoidea</taxon>
        <taxon>Tephritidae</taxon>
        <taxon>Zeugodacus</taxon>
        <taxon>Zeugodacus</taxon>
    </lineage>
</organism>
<dbReference type="GO" id="GO:0005634">
    <property type="term" value="C:nucleus"/>
    <property type="evidence" value="ECO:0007669"/>
    <property type="project" value="UniProtKB-SubCell"/>
</dbReference>
<gene>
    <name evidence="12" type="primary">ZBED1_6</name>
    <name evidence="11" type="synonym">ZBED1_4</name>
    <name evidence="11" type="ORF">g.33344</name>
    <name evidence="12" type="ORF">g.33348</name>
</gene>
<dbReference type="InterPro" id="IPR003656">
    <property type="entry name" value="Znf_BED"/>
</dbReference>
<sequence length="814" mass="93834">MKQENCVDKETIEYTHTTVPSSMRSPYWKYFGFPSDNTNKILTRQKIICTICGTAITYNKNTSNLRTHLISRHPETLHQMHHHQRVRNPELSDSCNTIGNKDFNGTDTVNEFEENECISDKLNIHKQINKANRDVSSLLKIRRLNTDSREADKTSIGSQEFNVEFMPPNVPISCIKQCDYEHENAVGFSTVEIDCDSDYRSVKHKESKKELSETITENETSYEFLTSEASIDVKNDDNIEINCGNDCINVGDINTAEVALTEDETVIIDNEITQKPMFVYCNNSLPSTTDLTKKSNITIHNELLANMLVTDLLPLNVLQGLGFKQLLNSIGLVSDCKESVEGKILRDYSQMKCALKKYIGLNLSQQNKPYSFSIENFKNNEENNMLSIYVNFHNVDDEYKLESILLEDIAINKDTELSRSLRDFDLSRCAAIVTTNGNNSIVKNFGLANGIDIVPCVGTMLTRCIKLIFQQDVVSELFHQVHNISEKNLNLSAVKLYCPWWKLKLLQVFFESPLAADEKYKEMSSQLGPFITYIKPLKITFDTIKSEQIPFCTLVRPLVKQLFDEHYSKFNTKDNLYLQSAQRIINSELRDSIAGCSFFSEAVLFDGRFQHDFIQSSSETMLQKESYNFGSVHRSELILSVYKRYPHLLNEIHLNLKLEQNQPSTMPSAVSKSCLRTFFQRISNPAAEITQQNINNIPTNQSQPKVAFDLEFDRYKCEQTLDLEQCPLSWWKSHSERYKLLCKIANYYLSVPCLTPRWLNSTHGEMEAIDESMWWQKSKVLQYCHPAEKCLWYLHYNRSIYNKIMSKSSKERPL</sequence>
<evidence type="ECO:0000256" key="6">
    <source>
        <dbReference type="ARBA" id="ARBA00023125"/>
    </source>
</evidence>
<keyword evidence="8" id="KW-0539">Nucleus</keyword>
<dbReference type="InterPro" id="IPR052035">
    <property type="entry name" value="ZnF_BED_domain_contain"/>
</dbReference>
<evidence type="ECO:0000259" key="10">
    <source>
        <dbReference type="PROSITE" id="PS50808"/>
    </source>
</evidence>
<dbReference type="InterPro" id="IPR008906">
    <property type="entry name" value="HATC_C_dom"/>
</dbReference>
<dbReference type="AlphaFoldDB" id="A0A0A1XSG6"/>
<reference evidence="12" key="2">
    <citation type="journal article" date="2015" name="Gigascience">
        <title>Reconstructing a comprehensive transcriptome assembly of a white-pupal translocated strain of the pest fruit fly Bactrocera cucurbitae.</title>
        <authorList>
            <person name="Sim S.B."/>
            <person name="Calla B."/>
            <person name="Hall B."/>
            <person name="DeRego T."/>
            <person name="Geib S.M."/>
        </authorList>
    </citation>
    <scope>NUCLEOTIDE SEQUENCE</scope>
</reference>
<dbReference type="SUPFAM" id="SSF57667">
    <property type="entry name" value="beta-beta-alpha zinc fingers"/>
    <property type="match status" value="1"/>
</dbReference>
<keyword evidence="6" id="KW-0238">DNA-binding</keyword>
<accession>A0A0A1XSG6</accession>
<evidence type="ECO:0000256" key="9">
    <source>
        <dbReference type="PROSITE-ProRule" id="PRU00027"/>
    </source>
</evidence>
<evidence type="ECO:0000256" key="5">
    <source>
        <dbReference type="ARBA" id="ARBA00023015"/>
    </source>
</evidence>
<dbReference type="GO" id="GO:0009791">
    <property type="term" value="P:post-embryonic development"/>
    <property type="evidence" value="ECO:0007669"/>
    <property type="project" value="UniProtKB-ARBA"/>
</dbReference>
<evidence type="ECO:0000256" key="1">
    <source>
        <dbReference type="ARBA" id="ARBA00004123"/>
    </source>
</evidence>
<name>A0A0A1XSG6_ZEUCU</name>
<evidence type="ECO:0000313" key="11">
    <source>
        <dbReference type="EMBL" id="JAD05995.1"/>
    </source>
</evidence>
<dbReference type="SUPFAM" id="SSF53098">
    <property type="entry name" value="Ribonuclease H-like"/>
    <property type="match status" value="1"/>
</dbReference>
<dbReference type="PANTHER" id="PTHR46481:SF10">
    <property type="entry name" value="ZINC FINGER BED DOMAIN-CONTAINING PROTEIN 39"/>
    <property type="match status" value="1"/>
</dbReference>
<dbReference type="Pfam" id="PF05699">
    <property type="entry name" value="Dimer_Tnp_hAT"/>
    <property type="match status" value="1"/>
</dbReference>
<dbReference type="InterPro" id="IPR012337">
    <property type="entry name" value="RNaseH-like_sf"/>
</dbReference>
<keyword evidence="7" id="KW-0804">Transcription</keyword>
<proteinExistence type="predicted"/>
<dbReference type="GO" id="GO:0046983">
    <property type="term" value="F:protein dimerization activity"/>
    <property type="evidence" value="ECO:0007669"/>
    <property type="project" value="InterPro"/>
</dbReference>
<evidence type="ECO:0000256" key="8">
    <source>
        <dbReference type="ARBA" id="ARBA00023242"/>
    </source>
</evidence>
<reference evidence="12" key="1">
    <citation type="submission" date="2014-11" db="EMBL/GenBank/DDBJ databases">
        <authorList>
            <person name="Geib S."/>
        </authorList>
    </citation>
    <scope>NUCLEOTIDE SEQUENCE</scope>
</reference>
<dbReference type="EMBL" id="GBXI01000048">
    <property type="protein sequence ID" value="JAD14244.1"/>
    <property type="molecule type" value="Transcribed_RNA"/>
</dbReference>
<keyword evidence="5" id="KW-0805">Transcription regulation</keyword>
<evidence type="ECO:0000313" key="12">
    <source>
        <dbReference type="EMBL" id="JAD14244.1"/>
    </source>
</evidence>